<protein>
    <recommendedName>
        <fullName evidence="5">Bacterial spore germination immunoglobulin-like domain-containing protein</fullName>
    </recommendedName>
</protein>
<evidence type="ECO:0000256" key="2">
    <source>
        <dbReference type="SAM" id="SignalP"/>
    </source>
</evidence>
<evidence type="ECO:0000256" key="1">
    <source>
        <dbReference type="SAM" id="MobiDB-lite"/>
    </source>
</evidence>
<dbReference type="AlphaFoldDB" id="A0A8J3IHB1"/>
<dbReference type="EMBL" id="BNJK01000001">
    <property type="protein sequence ID" value="GHO94541.1"/>
    <property type="molecule type" value="Genomic_DNA"/>
</dbReference>
<name>A0A8J3IHB1_9CHLR</name>
<dbReference type="Proteomes" id="UP000597444">
    <property type="component" value="Unassembled WGS sequence"/>
</dbReference>
<keyword evidence="4" id="KW-1185">Reference proteome</keyword>
<reference evidence="3" key="1">
    <citation type="submission" date="2020-10" db="EMBL/GenBank/DDBJ databases">
        <title>Taxonomic study of unclassified bacteria belonging to the class Ktedonobacteria.</title>
        <authorList>
            <person name="Yabe S."/>
            <person name="Wang C.M."/>
            <person name="Zheng Y."/>
            <person name="Sakai Y."/>
            <person name="Cavaletti L."/>
            <person name="Monciardini P."/>
            <person name="Donadio S."/>
        </authorList>
    </citation>
    <scope>NUCLEOTIDE SEQUENCE</scope>
    <source>
        <strain evidence="3">ID150040</strain>
    </source>
</reference>
<keyword evidence="2" id="KW-0732">Signal</keyword>
<gene>
    <name evidence="3" type="ORF">KSF_045890</name>
</gene>
<feature type="signal peptide" evidence="2">
    <location>
        <begin position="1"/>
        <end position="35"/>
    </location>
</feature>
<feature type="compositionally biased region" description="Low complexity" evidence="1">
    <location>
        <begin position="34"/>
        <end position="53"/>
    </location>
</feature>
<evidence type="ECO:0000313" key="3">
    <source>
        <dbReference type="EMBL" id="GHO94541.1"/>
    </source>
</evidence>
<evidence type="ECO:0008006" key="5">
    <source>
        <dbReference type="Google" id="ProtNLM"/>
    </source>
</evidence>
<comment type="caution">
    <text evidence="3">The sequence shown here is derived from an EMBL/GenBank/DDBJ whole genome shotgun (WGS) entry which is preliminary data.</text>
</comment>
<feature type="chain" id="PRO_5035317656" description="Bacterial spore germination immunoglobulin-like domain-containing protein" evidence="2">
    <location>
        <begin position="36"/>
        <end position="403"/>
    </location>
</feature>
<sequence length="403" mass="42264">MRIYNRRIRVLTLLGVNLLMCVMMLTACGSTNANASNGNKNSSSPNSSSNTKKSSTDISANVAISSPQVILGASPCPEAVSSPTHWDAIVGTQSGVSAVGRVTCANLIGNATLQALILVGYQGTGNVIDIYVYNNITSPSPTQIFKLQNLYKGDARISGYNTIITAEVDQDSSDNKNAGGNNELHPDLFREFKWSNGAGTFVQIAFPGIFPVLTRYQAEDDQQQVNQGHQPWQISASMTAQALVANLLKWSPDSPATITRGGGEHDVEAAVDVTNKSPGGGTIHVAMSRLYGKVSNIWVSTAVTSDGMSITAPAAYERLVSPANVTGTSKAVGGKSGTIHIFDHTQTDIGHADVQPSQGNGSVTVSYNTTFKTGTQEGTVALYRPGSTDGSIAAAVIVKVLLG</sequence>
<organism evidence="3 4">
    <name type="scientific">Reticulibacter mediterranei</name>
    <dbReference type="NCBI Taxonomy" id="2778369"/>
    <lineage>
        <taxon>Bacteria</taxon>
        <taxon>Bacillati</taxon>
        <taxon>Chloroflexota</taxon>
        <taxon>Ktedonobacteria</taxon>
        <taxon>Ktedonobacterales</taxon>
        <taxon>Reticulibacteraceae</taxon>
        <taxon>Reticulibacter</taxon>
    </lineage>
</organism>
<proteinExistence type="predicted"/>
<accession>A0A8J3IHB1</accession>
<feature type="region of interest" description="Disordered" evidence="1">
    <location>
        <begin position="34"/>
        <end position="57"/>
    </location>
</feature>
<dbReference type="PROSITE" id="PS51257">
    <property type="entry name" value="PROKAR_LIPOPROTEIN"/>
    <property type="match status" value="1"/>
</dbReference>
<evidence type="ECO:0000313" key="4">
    <source>
        <dbReference type="Proteomes" id="UP000597444"/>
    </source>
</evidence>